<evidence type="ECO:0000259" key="6">
    <source>
        <dbReference type="PROSITE" id="PS50262"/>
    </source>
</evidence>
<accession>A0A433UBS7</accession>
<feature type="transmembrane region" description="Helical" evidence="5">
    <location>
        <begin position="110"/>
        <end position="133"/>
    </location>
</feature>
<name>A0A433UBS7_ELYCH</name>
<dbReference type="SUPFAM" id="SSF81321">
    <property type="entry name" value="Family A G protein-coupled receptor-like"/>
    <property type="match status" value="1"/>
</dbReference>
<dbReference type="GO" id="GO:0016020">
    <property type="term" value="C:membrane"/>
    <property type="evidence" value="ECO:0007669"/>
    <property type="project" value="UniProtKB-SubCell"/>
</dbReference>
<keyword evidence="3 5" id="KW-1133">Transmembrane helix</keyword>
<evidence type="ECO:0000256" key="5">
    <source>
        <dbReference type="SAM" id="Phobius"/>
    </source>
</evidence>
<evidence type="ECO:0000313" key="7">
    <source>
        <dbReference type="EMBL" id="RUS91173.1"/>
    </source>
</evidence>
<dbReference type="Gene3D" id="1.20.1070.10">
    <property type="entry name" value="Rhodopsin 7-helix transmembrane proteins"/>
    <property type="match status" value="1"/>
</dbReference>
<dbReference type="EMBL" id="RQTK01000017">
    <property type="protein sequence ID" value="RUS91173.1"/>
    <property type="molecule type" value="Genomic_DNA"/>
</dbReference>
<feature type="domain" description="G-protein coupled receptors family 1 profile" evidence="6">
    <location>
        <begin position="2"/>
        <end position="126"/>
    </location>
</feature>
<gene>
    <name evidence="7" type="ORF">EGW08_001086</name>
</gene>
<organism evidence="7 8">
    <name type="scientific">Elysia chlorotica</name>
    <name type="common">Eastern emerald elysia</name>
    <name type="synonym">Sea slug</name>
    <dbReference type="NCBI Taxonomy" id="188477"/>
    <lineage>
        <taxon>Eukaryota</taxon>
        <taxon>Metazoa</taxon>
        <taxon>Spiralia</taxon>
        <taxon>Lophotrochozoa</taxon>
        <taxon>Mollusca</taxon>
        <taxon>Gastropoda</taxon>
        <taxon>Heterobranchia</taxon>
        <taxon>Euthyneura</taxon>
        <taxon>Panpulmonata</taxon>
        <taxon>Sacoglossa</taxon>
        <taxon>Placobranchoidea</taxon>
        <taxon>Plakobranchidae</taxon>
        <taxon>Elysia</taxon>
    </lineage>
</organism>
<keyword evidence="2 5" id="KW-0812">Transmembrane</keyword>
<evidence type="ECO:0000256" key="4">
    <source>
        <dbReference type="ARBA" id="ARBA00023136"/>
    </source>
</evidence>
<dbReference type="PROSITE" id="PS50262">
    <property type="entry name" value="G_PROTEIN_RECEP_F1_2"/>
    <property type="match status" value="1"/>
</dbReference>
<evidence type="ECO:0000256" key="1">
    <source>
        <dbReference type="ARBA" id="ARBA00004370"/>
    </source>
</evidence>
<comment type="subcellular location">
    <subcellularLocation>
        <location evidence="1">Membrane</location>
    </subcellularLocation>
</comment>
<evidence type="ECO:0000313" key="8">
    <source>
        <dbReference type="Proteomes" id="UP000271974"/>
    </source>
</evidence>
<evidence type="ECO:0000256" key="3">
    <source>
        <dbReference type="ARBA" id="ARBA00022989"/>
    </source>
</evidence>
<keyword evidence="8" id="KW-1185">Reference proteome</keyword>
<reference evidence="7 8" key="1">
    <citation type="submission" date="2019-01" db="EMBL/GenBank/DDBJ databases">
        <title>A draft genome assembly of the solar-powered sea slug Elysia chlorotica.</title>
        <authorList>
            <person name="Cai H."/>
            <person name="Li Q."/>
            <person name="Fang X."/>
            <person name="Li J."/>
            <person name="Curtis N.E."/>
            <person name="Altenburger A."/>
            <person name="Shibata T."/>
            <person name="Feng M."/>
            <person name="Maeda T."/>
            <person name="Schwartz J.A."/>
            <person name="Shigenobu S."/>
            <person name="Lundholm N."/>
            <person name="Nishiyama T."/>
            <person name="Yang H."/>
            <person name="Hasebe M."/>
            <person name="Li S."/>
            <person name="Pierce S.K."/>
            <person name="Wang J."/>
        </authorList>
    </citation>
    <scope>NUCLEOTIDE SEQUENCE [LARGE SCALE GENOMIC DNA]</scope>
    <source>
        <strain evidence="7">EC2010</strain>
        <tissue evidence="7">Whole organism of an adult</tissue>
    </source>
</reference>
<dbReference type="OrthoDB" id="10434543at2759"/>
<comment type="caution">
    <text evidence="7">The sequence shown here is derived from an EMBL/GenBank/DDBJ whole genome shotgun (WGS) entry which is preliminary data.</text>
</comment>
<evidence type="ECO:0000256" key="2">
    <source>
        <dbReference type="ARBA" id="ARBA00022692"/>
    </source>
</evidence>
<sequence length="207" mass="23427">MSNLASICVFLKSGIKDSVTTLLFSLAISDVTFLVLISPTAATYVIFHFAPTYDWPFQTNLTFFLLYWPAFTMYDFSAYISISAGVMRCACVAMPLRFKSMFTRSRTVKLVPALFLLAVLLRTPVLTMFYVAYVRNPLTNRTRVHLLSKNVKILTQINDLLNRKPAALHLLLHHDNLCGGHGYKTLRSHPGSILAHAVELERKVWGR</sequence>
<keyword evidence="4 5" id="KW-0472">Membrane</keyword>
<dbReference type="Proteomes" id="UP000271974">
    <property type="component" value="Unassembled WGS sequence"/>
</dbReference>
<protein>
    <recommendedName>
        <fullName evidence="6">G-protein coupled receptors family 1 profile domain-containing protein</fullName>
    </recommendedName>
</protein>
<feature type="transmembrane region" description="Helical" evidence="5">
    <location>
        <begin position="21"/>
        <end position="47"/>
    </location>
</feature>
<dbReference type="AlphaFoldDB" id="A0A433UBS7"/>
<proteinExistence type="predicted"/>
<dbReference type="InterPro" id="IPR017452">
    <property type="entry name" value="GPCR_Rhodpsn_7TM"/>
</dbReference>